<dbReference type="OrthoDB" id="7833794at2759"/>
<dbReference type="RefSeq" id="XP_017025937.1">
    <property type="nucleotide sequence ID" value="XM_017170448.3"/>
</dbReference>
<accession>A0A6P4IAL7</accession>
<protein>
    <submittedName>
        <fullName evidence="2">Uncharacterized protein</fullName>
    </submittedName>
</protein>
<gene>
    <name evidence="2" type="primary">LOC108077200</name>
</gene>
<proteinExistence type="predicted"/>
<evidence type="ECO:0000313" key="1">
    <source>
        <dbReference type="Proteomes" id="UP001652661"/>
    </source>
</evidence>
<dbReference type="GeneID" id="108077200"/>
<dbReference type="AlphaFoldDB" id="A0A6P4IAL7"/>
<sequence>MAAAVAHSQEELFVSRATIQLQFQPSVEASPRIYEWRTQVLTPKPAPEEDLVSVKQHTTEAATPRGSYYTPPQIFGTEAKRKNLPQTLSNFFEAERHSSAWTRVTK</sequence>
<reference evidence="1" key="1">
    <citation type="submission" date="2025-05" db="UniProtKB">
        <authorList>
            <consortium name="RefSeq"/>
        </authorList>
    </citation>
    <scope>NUCLEOTIDE SEQUENCE [LARGE SCALE GENOMIC DNA]</scope>
    <source>
        <strain evidence="1">14028-0561.14</strain>
    </source>
</reference>
<keyword evidence="1" id="KW-1185">Reference proteome</keyword>
<reference evidence="2" key="2">
    <citation type="submission" date="2025-08" db="UniProtKB">
        <authorList>
            <consortium name="RefSeq"/>
        </authorList>
    </citation>
    <scope>IDENTIFICATION</scope>
    <source>
        <strain evidence="2">14028-0561.14</strain>
        <tissue evidence="2">Whole fly</tissue>
    </source>
</reference>
<organism evidence="1 2">
    <name type="scientific">Drosophila kikkawai</name>
    <name type="common">Fruit fly</name>
    <dbReference type="NCBI Taxonomy" id="30033"/>
    <lineage>
        <taxon>Eukaryota</taxon>
        <taxon>Metazoa</taxon>
        <taxon>Ecdysozoa</taxon>
        <taxon>Arthropoda</taxon>
        <taxon>Hexapoda</taxon>
        <taxon>Insecta</taxon>
        <taxon>Pterygota</taxon>
        <taxon>Neoptera</taxon>
        <taxon>Endopterygota</taxon>
        <taxon>Diptera</taxon>
        <taxon>Brachycera</taxon>
        <taxon>Muscomorpha</taxon>
        <taxon>Ephydroidea</taxon>
        <taxon>Drosophilidae</taxon>
        <taxon>Drosophila</taxon>
        <taxon>Sophophora</taxon>
    </lineage>
</organism>
<dbReference type="Proteomes" id="UP001652661">
    <property type="component" value="Chromosome 2L"/>
</dbReference>
<evidence type="ECO:0000313" key="2">
    <source>
        <dbReference type="RefSeq" id="XP_017025937.1"/>
    </source>
</evidence>
<name>A0A6P4IAL7_DROKI</name>